<dbReference type="AlphaFoldDB" id="A0A6B0UNT3"/>
<organism evidence="1">
    <name type="scientific">Ixodes ricinus</name>
    <name type="common">Common tick</name>
    <name type="synonym">Acarus ricinus</name>
    <dbReference type="NCBI Taxonomy" id="34613"/>
    <lineage>
        <taxon>Eukaryota</taxon>
        <taxon>Metazoa</taxon>
        <taxon>Ecdysozoa</taxon>
        <taxon>Arthropoda</taxon>
        <taxon>Chelicerata</taxon>
        <taxon>Arachnida</taxon>
        <taxon>Acari</taxon>
        <taxon>Parasitiformes</taxon>
        <taxon>Ixodida</taxon>
        <taxon>Ixodoidea</taxon>
        <taxon>Ixodidae</taxon>
        <taxon>Ixodinae</taxon>
        <taxon>Ixodes</taxon>
    </lineage>
</organism>
<sequence length="123" mass="13772">MRVLFAAVPVWLLGRLLLSGIRLIVVSHVRYVPRFSPSEKFCQRISQRVFLAVKGLRGHIPIAEVLGIGVEVRELQPICVEAPFDLGVVHAVGRELVHNEPLHFFIPFIPAVDVIASTYAIRQ</sequence>
<proteinExistence type="predicted"/>
<accession>A0A6B0UNT3</accession>
<protein>
    <submittedName>
        <fullName evidence="1">Putative secreted protein</fullName>
    </submittedName>
</protein>
<name>A0A6B0UNT3_IXORI</name>
<evidence type="ECO:0000313" key="1">
    <source>
        <dbReference type="EMBL" id="MXU91487.1"/>
    </source>
</evidence>
<reference evidence="1" key="1">
    <citation type="submission" date="2019-12" db="EMBL/GenBank/DDBJ databases">
        <title>An insight into the sialome of adult female Ixodes ricinus ticks feeding for 6 days.</title>
        <authorList>
            <person name="Perner J."/>
            <person name="Ribeiro J.M.C."/>
        </authorList>
    </citation>
    <scope>NUCLEOTIDE SEQUENCE</scope>
    <source>
        <strain evidence="1">Semi-engorged</strain>
        <tissue evidence="1">Salivary glands</tissue>
    </source>
</reference>
<dbReference type="EMBL" id="GIFC01009404">
    <property type="protein sequence ID" value="MXU91487.1"/>
    <property type="molecule type" value="Transcribed_RNA"/>
</dbReference>